<accession>A0ABY2Z6H2</accession>
<protein>
    <recommendedName>
        <fullName evidence="4">DUF2975 domain-containing protein</fullName>
    </recommendedName>
</protein>
<keyword evidence="1" id="KW-0812">Transmembrane</keyword>
<name>A0ABY2Z6H2_9GAMM</name>
<feature type="transmembrane region" description="Helical" evidence="1">
    <location>
        <begin position="145"/>
        <end position="163"/>
    </location>
</feature>
<comment type="caution">
    <text evidence="2">The sequence shown here is derived from an EMBL/GenBank/DDBJ whole genome shotgun (WGS) entry which is preliminary data.</text>
</comment>
<dbReference type="RefSeq" id="WP_140924159.1">
    <property type="nucleotide sequence ID" value="NZ_CP122311.1"/>
</dbReference>
<sequence length="173" mass="19857">MAKRAFNLFIRIALFTVIMLLVAKAVPYEGGVNALTASFNFHNAQVLTRFILGEPDPEVRESLRDYISILVNTLISVPVMSVLITFFNGVTRRIRPGYLAKEWAFSTLRRLGKIFLFTFIFWLLFRTLPYSSFFPDEQAFSSLNLAAFLASNLLLTIACYYVVRKKIKLKRRG</sequence>
<keyword evidence="1" id="KW-0472">Membrane</keyword>
<keyword evidence="3" id="KW-1185">Reference proteome</keyword>
<evidence type="ECO:0000313" key="2">
    <source>
        <dbReference type="EMBL" id="TPV25754.1"/>
    </source>
</evidence>
<reference evidence="2 3" key="1">
    <citation type="submission" date="2019-06" db="EMBL/GenBank/DDBJ databases">
        <title>Taxogenomics and systematics of the genus Pantoea.</title>
        <authorList>
            <person name="Tambong J.T."/>
        </authorList>
    </citation>
    <scope>NUCLEOTIDE SEQUENCE [LARGE SCALE GENOMIC DNA]</scope>
    <source>
        <strain evidence="2 3">LMG 2558</strain>
    </source>
</reference>
<proteinExistence type="predicted"/>
<organism evidence="2 3">
    <name type="scientific">Pantoea anthophila</name>
    <dbReference type="NCBI Taxonomy" id="470931"/>
    <lineage>
        <taxon>Bacteria</taxon>
        <taxon>Pseudomonadati</taxon>
        <taxon>Pseudomonadota</taxon>
        <taxon>Gammaproteobacteria</taxon>
        <taxon>Enterobacterales</taxon>
        <taxon>Erwiniaceae</taxon>
        <taxon>Pantoea</taxon>
    </lineage>
</organism>
<feature type="transmembrane region" description="Helical" evidence="1">
    <location>
        <begin position="108"/>
        <end position="125"/>
    </location>
</feature>
<dbReference type="Proteomes" id="UP000316142">
    <property type="component" value="Unassembled WGS sequence"/>
</dbReference>
<evidence type="ECO:0008006" key="4">
    <source>
        <dbReference type="Google" id="ProtNLM"/>
    </source>
</evidence>
<evidence type="ECO:0000313" key="3">
    <source>
        <dbReference type="Proteomes" id="UP000316142"/>
    </source>
</evidence>
<feature type="transmembrane region" description="Helical" evidence="1">
    <location>
        <begin position="66"/>
        <end position="87"/>
    </location>
</feature>
<evidence type="ECO:0000256" key="1">
    <source>
        <dbReference type="SAM" id="Phobius"/>
    </source>
</evidence>
<keyword evidence="1" id="KW-1133">Transmembrane helix</keyword>
<gene>
    <name evidence="2" type="ORF">FJW00_11420</name>
</gene>
<dbReference type="EMBL" id="VHIZ01000048">
    <property type="protein sequence ID" value="TPV25754.1"/>
    <property type="molecule type" value="Genomic_DNA"/>
</dbReference>